<dbReference type="EMBL" id="CP137624">
    <property type="protein sequence ID" value="WPK10437.1"/>
    <property type="molecule type" value="Genomic_DNA"/>
</dbReference>
<protein>
    <submittedName>
        <fullName evidence="2">Uncharacterized protein</fullName>
    </submittedName>
</protein>
<gene>
    <name evidence="2" type="ORF">R6U77_10905</name>
</gene>
<dbReference type="RefSeq" id="WP_319835684.1">
    <property type="nucleotide sequence ID" value="NZ_CP137624.1"/>
</dbReference>
<keyword evidence="3" id="KW-1185">Reference proteome</keyword>
<evidence type="ECO:0000313" key="2">
    <source>
        <dbReference type="EMBL" id="WPK10437.1"/>
    </source>
</evidence>
<keyword evidence="1" id="KW-0732">Signal</keyword>
<proteinExistence type="predicted"/>
<name>A0ABZ0RQC3_9BACI</name>
<sequence length="323" mass="35996">MKKIILLVGVFLFTLSLDPNAISASNDLFVDEDYILRDPVTNKYSSDWSHLDTPENLQLQQDVREYFLQTNSIGVQSESKSLDLEDLNKRIDDFLSLIDPEIAAYNSQASNLIIPMSSYGLPGIDQTLVKIYEGRLHLAIGNLTPSNIATAIQNSNAARDHGIRYAENNNFYHNGRLITWENAADALRHFAWNYMNSNDFGVAKAKTAGDIHELALIALKYVNNDVNAAQLCKFNMSCMEAAAIQKTINNSNLAKTNITAFNNIFDNASVMDLINNAKGRQAYSQGHATYSVPFNRMLASGELIKALSSVNSTIRNNAWVEYK</sequence>
<accession>A0ABZ0RQC3</accession>
<evidence type="ECO:0000256" key="1">
    <source>
        <dbReference type="SAM" id="SignalP"/>
    </source>
</evidence>
<feature type="signal peptide" evidence="1">
    <location>
        <begin position="1"/>
        <end position="21"/>
    </location>
</feature>
<evidence type="ECO:0000313" key="3">
    <source>
        <dbReference type="Proteomes" id="UP001322664"/>
    </source>
</evidence>
<reference evidence="2 3" key="1">
    <citation type="submission" date="2023-09" db="EMBL/GenBank/DDBJ databases">
        <authorList>
            <person name="Page C.A."/>
            <person name="Perez-Diaz I.M."/>
        </authorList>
    </citation>
    <scope>NUCLEOTIDE SEQUENCE [LARGE SCALE GENOMIC DNA]</scope>
    <source>
        <strain evidence="2 3">Ll15</strain>
    </source>
</reference>
<feature type="chain" id="PRO_5046527595" evidence="1">
    <location>
        <begin position="22"/>
        <end position="323"/>
    </location>
</feature>
<dbReference type="Proteomes" id="UP001322664">
    <property type="component" value="Chromosome"/>
</dbReference>
<organism evidence="2 3">
    <name type="scientific">Lysinibacillus louembei</name>
    <dbReference type="NCBI Taxonomy" id="1470088"/>
    <lineage>
        <taxon>Bacteria</taxon>
        <taxon>Bacillati</taxon>
        <taxon>Bacillota</taxon>
        <taxon>Bacilli</taxon>
        <taxon>Bacillales</taxon>
        <taxon>Bacillaceae</taxon>
        <taxon>Lysinibacillus</taxon>
    </lineage>
</organism>